<dbReference type="RefSeq" id="WP_250598035.1">
    <property type="nucleotide sequence ID" value="NZ_JAKRVY010000009.1"/>
</dbReference>
<keyword evidence="3" id="KW-1185">Reference proteome</keyword>
<organism evidence="2 3">
    <name type="scientific">Natranaeroarchaeum aerophilus</name>
    <dbReference type="NCBI Taxonomy" id="2917711"/>
    <lineage>
        <taxon>Archaea</taxon>
        <taxon>Methanobacteriati</taxon>
        <taxon>Methanobacteriota</taxon>
        <taxon>Stenosarchaea group</taxon>
        <taxon>Halobacteria</taxon>
        <taxon>Halobacteriales</taxon>
        <taxon>Natronoarchaeaceae</taxon>
        <taxon>Natranaeroarchaeum</taxon>
    </lineage>
</organism>
<feature type="compositionally biased region" description="Basic and acidic residues" evidence="1">
    <location>
        <begin position="10"/>
        <end position="32"/>
    </location>
</feature>
<sequence length="51" mass="5611">MATSDTARGPLDDRLDGDRSVDGRREESRIGIDHLTVVPENFDPETGGIDR</sequence>
<accession>A0AAE3FSK4</accession>
<dbReference type="AlphaFoldDB" id="A0AAE3FSK4"/>
<evidence type="ECO:0000313" key="3">
    <source>
        <dbReference type="Proteomes" id="UP001202674"/>
    </source>
</evidence>
<evidence type="ECO:0000256" key="1">
    <source>
        <dbReference type="SAM" id="MobiDB-lite"/>
    </source>
</evidence>
<feature type="region of interest" description="Disordered" evidence="1">
    <location>
        <begin position="1"/>
        <end position="51"/>
    </location>
</feature>
<gene>
    <name evidence="2" type="ORF">AArcSt11_14170</name>
</gene>
<comment type="caution">
    <text evidence="2">The sequence shown here is derived from an EMBL/GenBank/DDBJ whole genome shotgun (WGS) entry which is preliminary data.</text>
</comment>
<name>A0AAE3FSK4_9EURY</name>
<evidence type="ECO:0000313" key="2">
    <source>
        <dbReference type="EMBL" id="MCL9814802.1"/>
    </source>
</evidence>
<reference evidence="2 3" key="1">
    <citation type="journal article" date="2022" name="Syst. Appl. Microbiol.">
        <title>Natronocalculus amylovorans gen. nov., sp. nov., and Natranaeroarchaeum aerophilus sp. nov., dominant culturable amylolytic natronoarchaea from hypersaline soda lakes in southwestern Siberia.</title>
        <authorList>
            <person name="Sorokin D.Y."/>
            <person name="Elcheninov A.G."/>
            <person name="Khizhniak T.V."/>
            <person name="Koenen M."/>
            <person name="Bale N.J."/>
            <person name="Damste J.S.S."/>
            <person name="Kublanov I.V."/>
        </authorList>
    </citation>
    <scope>NUCLEOTIDE SEQUENCE [LARGE SCALE GENOMIC DNA]</scope>
    <source>
        <strain evidence="2 3">AArc-St1-1</strain>
    </source>
</reference>
<dbReference type="Proteomes" id="UP001202674">
    <property type="component" value="Unassembled WGS sequence"/>
</dbReference>
<protein>
    <submittedName>
        <fullName evidence="2">Uncharacterized protein</fullName>
    </submittedName>
</protein>
<dbReference type="EMBL" id="JAKRVY010000009">
    <property type="protein sequence ID" value="MCL9814802.1"/>
    <property type="molecule type" value="Genomic_DNA"/>
</dbReference>
<proteinExistence type="predicted"/>